<evidence type="ECO:0000259" key="3">
    <source>
        <dbReference type="Pfam" id="PF19481"/>
    </source>
</evidence>
<proteinExistence type="predicted"/>
<organism evidence="4 5">
    <name type="scientific">Anaerobutyricum soehngenii</name>
    <dbReference type="NCBI Taxonomy" id="105843"/>
    <lineage>
        <taxon>Bacteria</taxon>
        <taxon>Bacillati</taxon>
        <taxon>Bacillota</taxon>
        <taxon>Clostridia</taxon>
        <taxon>Lachnospirales</taxon>
        <taxon>Lachnospiraceae</taxon>
        <taxon>Anaerobutyricum</taxon>
    </lineage>
</organism>
<feature type="compositionally biased region" description="Basic and acidic residues" evidence="1">
    <location>
        <begin position="186"/>
        <end position="200"/>
    </location>
</feature>
<feature type="compositionally biased region" description="Polar residues" evidence="1">
    <location>
        <begin position="153"/>
        <end position="166"/>
    </location>
</feature>
<dbReference type="InterPro" id="IPR046059">
    <property type="entry name" value="DUF6017"/>
</dbReference>
<dbReference type="Pfam" id="PF06970">
    <property type="entry name" value="RepA_N"/>
    <property type="match status" value="1"/>
</dbReference>
<reference evidence="4 5" key="1">
    <citation type="submission" date="2019-08" db="EMBL/GenBank/DDBJ databases">
        <title>In-depth cultivation of the pig gut microbiome towards novel bacterial diversity and tailored functional studies.</title>
        <authorList>
            <person name="Wylensek D."/>
            <person name="Hitch T.C.A."/>
            <person name="Clavel T."/>
        </authorList>
    </citation>
    <scope>NUCLEOTIDE SEQUENCE [LARGE SCALE GENOMIC DNA]</scope>
    <source>
        <strain evidence="4 5">BSM-383-APC-4H</strain>
    </source>
</reference>
<evidence type="ECO:0000313" key="4">
    <source>
        <dbReference type="EMBL" id="MSU83093.1"/>
    </source>
</evidence>
<protein>
    <submittedName>
        <fullName evidence="4">Replication initiator protein A</fullName>
    </submittedName>
</protein>
<dbReference type="InterPro" id="IPR010724">
    <property type="entry name" value="RepA_N"/>
</dbReference>
<feature type="compositionally biased region" description="Polar residues" evidence="1">
    <location>
        <begin position="174"/>
        <end position="185"/>
    </location>
</feature>
<evidence type="ECO:0000313" key="5">
    <source>
        <dbReference type="Proteomes" id="UP000433359"/>
    </source>
</evidence>
<dbReference type="EMBL" id="VULP01000031">
    <property type="protein sequence ID" value="MSU83093.1"/>
    <property type="molecule type" value="Genomic_DNA"/>
</dbReference>
<dbReference type="RefSeq" id="WP_154581413.1">
    <property type="nucleotide sequence ID" value="NZ_VULP01000031.1"/>
</dbReference>
<name>A0A6N7YFC4_9FIRM</name>
<dbReference type="AlphaFoldDB" id="A0A6N7YFC4"/>
<gene>
    <name evidence="4" type="ORF">FYJ25_12330</name>
</gene>
<comment type="caution">
    <text evidence="4">The sequence shown here is derived from an EMBL/GenBank/DDBJ whole genome shotgun (WGS) entry which is preliminary data.</text>
</comment>
<evidence type="ECO:0000259" key="2">
    <source>
        <dbReference type="Pfam" id="PF06970"/>
    </source>
</evidence>
<sequence>MDQKLTFRYFYGNEADQYSFYRIPKLLFKNEYFKNLSSDAKILYGLMLDRMSLSIKNQWFDEQNRAYIYFSIEDIMELLNCGRNKAVKSLQELDDENGIGLIEKRRQGFGKANIIYVKSFMVYEEQAEQSAEEAQKFTKQTNVDTLEDAEVYKTNSMKSQKQTSRSPENKLQEVCNSNSNYNNTSDIKESKNKSDQIISDRQRSDVDMMNTVSAYQDLIKENIDYESLLIAYQYDEALIQGIYELILETVLCSSEKILIASNWYPAELVRGKFLKLNYSHIEYVLDCFKKNTSKVKNIKKYMLAALFNAPTTIDGYYKAEVNHDMPQFAV</sequence>
<dbReference type="Pfam" id="PF19481">
    <property type="entry name" value="DUF6017"/>
    <property type="match status" value="1"/>
</dbReference>
<dbReference type="Proteomes" id="UP000433359">
    <property type="component" value="Unassembled WGS sequence"/>
</dbReference>
<feature type="domain" description="DUF6017" evidence="3">
    <location>
        <begin position="194"/>
        <end position="325"/>
    </location>
</feature>
<feature type="region of interest" description="Disordered" evidence="1">
    <location>
        <begin position="148"/>
        <end position="200"/>
    </location>
</feature>
<feature type="domain" description="Replication initiator A N-terminal" evidence="2">
    <location>
        <begin position="19"/>
        <end position="93"/>
    </location>
</feature>
<evidence type="ECO:0000256" key="1">
    <source>
        <dbReference type="SAM" id="MobiDB-lite"/>
    </source>
</evidence>
<accession>A0A6N7YFC4</accession>